<gene>
    <name evidence="2" type="ORF">GW779_05735</name>
    <name evidence="1" type="ORF">GW910_00565</name>
</gene>
<evidence type="ECO:0000313" key="2">
    <source>
        <dbReference type="EMBL" id="NCS91883.1"/>
    </source>
</evidence>
<dbReference type="AlphaFoldDB" id="A0A8J8CHB3"/>
<comment type="caution">
    <text evidence="1">The sequence shown here is derived from an EMBL/GenBank/DDBJ whole genome shotgun (WGS) entry which is preliminary data.</text>
</comment>
<proteinExistence type="predicted"/>
<protein>
    <submittedName>
        <fullName evidence="1">Uncharacterized protein</fullName>
    </submittedName>
</protein>
<dbReference type="EMBL" id="JAACQH010000124">
    <property type="protein sequence ID" value="NCS91883.1"/>
    <property type="molecule type" value="Genomic_DNA"/>
</dbReference>
<organism evidence="1 3">
    <name type="scientific">Candidatus Altarchaeum hamiconexum</name>
    <dbReference type="NCBI Taxonomy" id="1803513"/>
    <lineage>
        <taxon>Archaea</taxon>
        <taxon>Candidatus Altarchaeota</taxon>
        <taxon>Candidatus Altiarchaeia</taxon>
        <taxon>Candidatus Altarchaeales</taxon>
        <taxon>Candidatus Altarchaeaceae</taxon>
        <taxon>Candidatus Altarchaeum</taxon>
    </lineage>
</organism>
<dbReference type="Proteomes" id="UP000738826">
    <property type="component" value="Unassembled WGS sequence"/>
</dbReference>
<evidence type="ECO:0000313" key="1">
    <source>
        <dbReference type="EMBL" id="NCN64562.1"/>
    </source>
</evidence>
<reference evidence="1" key="1">
    <citation type="submission" date="2019-11" db="EMBL/GenBank/DDBJ databases">
        <title>Lipid analysis of CO2-rich subsurface aquifers suggests an autotrophy-based deep biosphere with lysolipids enriched in CPR bacteria.</title>
        <authorList>
            <person name="Probst A.J."/>
            <person name="Elling F.J."/>
            <person name="Castelle C.J."/>
            <person name="Zhu Q."/>
            <person name="Elvert M."/>
            <person name="Birarda G."/>
            <person name="Holman H.-Y."/>
            <person name="Lane K.R."/>
            <person name="Ladd B."/>
            <person name="Ryan M.C."/>
            <person name="Woyke T."/>
            <person name="Hinrichs K.-U."/>
            <person name="Banfield J.F."/>
        </authorList>
    </citation>
    <scope>NUCLEOTIDE SEQUENCE</scope>
    <source>
        <strain evidence="1">CG_2015-01_33_1645</strain>
        <strain evidence="2">CG_2015-04_33_537</strain>
    </source>
</reference>
<evidence type="ECO:0000313" key="3">
    <source>
        <dbReference type="Proteomes" id="UP000768163"/>
    </source>
</evidence>
<sequence>MTIIQEESGNEAFYKKAIIIVNETYFFRGAAKTPALILPSERAGKERKEYYNALIEKINKGEINVEYLFSLPRTEEAIIEYVRKNGKNGWEEIKKDWEELVDRCATVSLRYIEHDDFISCIIGDHHTLIGWKGGKDKRIIGITYMTNGMSFYKNLFDEIFATGSNAHLEAIQSIEEKLKKMNLI</sequence>
<dbReference type="Proteomes" id="UP000768163">
    <property type="component" value="Unassembled WGS sequence"/>
</dbReference>
<accession>A0A8J8CHB3</accession>
<dbReference type="EMBL" id="JAACVF010000015">
    <property type="protein sequence ID" value="NCN64562.1"/>
    <property type="molecule type" value="Genomic_DNA"/>
</dbReference>
<name>A0A8J8CHB3_9ARCH</name>